<dbReference type="InterPro" id="IPR020806">
    <property type="entry name" value="PKS_PP-bd"/>
</dbReference>
<dbReference type="InterPro" id="IPR045851">
    <property type="entry name" value="AMP-bd_C_sf"/>
</dbReference>
<keyword evidence="2" id="KW-0596">Phosphopantetheine</keyword>
<accession>A0A6B3Q8V2</accession>
<dbReference type="PANTHER" id="PTHR45527">
    <property type="entry name" value="NONRIBOSOMAL PEPTIDE SYNTHETASE"/>
    <property type="match status" value="1"/>
</dbReference>
<dbReference type="InterPro" id="IPR036736">
    <property type="entry name" value="ACP-like_sf"/>
</dbReference>
<dbReference type="GO" id="GO:0016874">
    <property type="term" value="F:ligase activity"/>
    <property type="evidence" value="ECO:0007669"/>
    <property type="project" value="UniProtKB-KW"/>
</dbReference>
<dbReference type="InterPro" id="IPR009081">
    <property type="entry name" value="PP-bd_ACP"/>
</dbReference>
<dbReference type="Gene3D" id="3.30.559.30">
    <property type="entry name" value="Nonribosomal peptide synthetase, condensation domain"/>
    <property type="match status" value="1"/>
</dbReference>
<evidence type="ECO:0000313" key="5">
    <source>
        <dbReference type="EMBL" id="NEV85086.1"/>
    </source>
</evidence>
<dbReference type="Gene3D" id="3.30.300.30">
    <property type="match status" value="1"/>
</dbReference>
<dbReference type="SUPFAM" id="SSF52777">
    <property type="entry name" value="CoA-dependent acyltransferases"/>
    <property type="match status" value="2"/>
</dbReference>
<dbReference type="PROSITE" id="PS00012">
    <property type="entry name" value="PHOSPHOPANTETHEINE"/>
    <property type="match status" value="1"/>
</dbReference>
<keyword evidence="3" id="KW-0597">Phosphoprotein</keyword>
<dbReference type="SMART" id="SM00823">
    <property type="entry name" value="PKS_PP"/>
    <property type="match status" value="1"/>
</dbReference>
<dbReference type="GO" id="GO:0005737">
    <property type="term" value="C:cytoplasm"/>
    <property type="evidence" value="ECO:0007669"/>
    <property type="project" value="TreeGrafter"/>
</dbReference>
<comment type="cofactor">
    <cofactor evidence="1">
        <name>pantetheine 4'-phosphate</name>
        <dbReference type="ChEBI" id="CHEBI:47942"/>
    </cofactor>
</comment>
<gene>
    <name evidence="5" type="ORF">GUR47_00010</name>
</gene>
<dbReference type="InterPro" id="IPR001242">
    <property type="entry name" value="Condensation_dom"/>
</dbReference>
<dbReference type="GO" id="GO:0031177">
    <property type="term" value="F:phosphopantetheine binding"/>
    <property type="evidence" value="ECO:0007669"/>
    <property type="project" value="InterPro"/>
</dbReference>
<evidence type="ECO:0000256" key="2">
    <source>
        <dbReference type="ARBA" id="ARBA00022450"/>
    </source>
</evidence>
<dbReference type="InterPro" id="IPR006162">
    <property type="entry name" value="Ppantetheine_attach_site"/>
</dbReference>
<organism evidence="5">
    <name type="scientific">Streptomyces tendae</name>
    <dbReference type="NCBI Taxonomy" id="1932"/>
    <lineage>
        <taxon>Bacteria</taxon>
        <taxon>Bacillati</taxon>
        <taxon>Actinomycetota</taxon>
        <taxon>Actinomycetes</taxon>
        <taxon>Kitasatosporales</taxon>
        <taxon>Streptomycetaceae</taxon>
        <taxon>Streptomyces</taxon>
    </lineage>
</organism>
<dbReference type="SUPFAM" id="SSF56801">
    <property type="entry name" value="Acetyl-CoA synthetase-like"/>
    <property type="match status" value="1"/>
</dbReference>
<protein>
    <recommendedName>
        <fullName evidence="4">Carrier domain-containing protein</fullName>
    </recommendedName>
</protein>
<dbReference type="InterPro" id="IPR023213">
    <property type="entry name" value="CAT-like_dom_sf"/>
</dbReference>
<dbReference type="Pfam" id="PF00550">
    <property type="entry name" value="PP-binding"/>
    <property type="match status" value="1"/>
</dbReference>
<dbReference type="Pfam" id="PF00668">
    <property type="entry name" value="Condensation"/>
    <property type="match status" value="1"/>
</dbReference>
<name>A0A6B3Q8V2_STRTE</name>
<dbReference type="InterPro" id="IPR025110">
    <property type="entry name" value="AMP-bd_C"/>
</dbReference>
<dbReference type="Gene3D" id="3.30.559.10">
    <property type="entry name" value="Chloramphenicol acetyltransferase-like domain"/>
    <property type="match status" value="1"/>
</dbReference>
<dbReference type="GO" id="GO:0017000">
    <property type="term" value="P:antibiotic biosynthetic process"/>
    <property type="evidence" value="ECO:0007669"/>
    <property type="project" value="UniProtKB-ARBA"/>
</dbReference>
<dbReference type="RefSeq" id="WP_164457116.1">
    <property type="nucleotide sequence ID" value="NZ_JAAIFS010000001.1"/>
</dbReference>
<proteinExistence type="predicted"/>
<dbReference type="PROSITE" id="PS50075">
    <property type="entry name" value="CARRIER"/>
    <property type="match status" value="1"/>
</dbReference>
<dbReference type="AlphaFoldDB" id="A0A6B3Q8V2"/>
<dbReference type="Pfam" id="PF13193">
    <property type="entry name" value="AMP-binding_C"/>
    <property type="match status" value="1"/>
</dbReference>
<evidence type="ECO:0000259" key="4">
    <source>
        <dbReference type="PROSITE" id="PS50075"/>
    </source>
</evidence>
<dbReference type="EMBL" id="JAAIFS010000001">
    <property type="protein sequence ID" value="NEV85086.1"/>
    <property type="molecule type" value="Genomic_DNA"/>
</dbReference>
<reference evidence="5" key="1">
    <citation type="journal article" date="2020" name="Microorganisms">
        <title>Isolation, Genomic and Metabolomic Characterization of Streptomyces tendae VITAKN with Quorum Sensing Inhibitory Activity from Southern India.</title>
        <authorList>
            <person name="Ishaque N.M."/>
            <person name="Burgsdorf I."/>
            <person name="Limlingan Malit J.J."/>
            <person name="Saha S."/>
            <person name="Teta R."/>
            <person name="Ewe D."/>
            <person name="Kannabiran K."/>
            <person name="Hrouzek P."/>
            <person name="Steindler L."/>
            <person name="Costantino V."/>
            <person name="Saurav K."/>
        </authorList>
    </citation>
    <scope>NUCLEOTIDE SEQUENCE</scope>
    <source>
        <strain evidence="5">VITAKN</strain>
    </source>
</reference>
<evidence type="ECO:0000256" key="1">
    <source>
        <dbReference type="ARBA" id="ARBA00001957"/>
    </source>
</evidence>
<dbReference type="GO" id="GO:0008610">
    <property type="term" value="P:lipid biosynthetic process"/>
    <property type="evidence" value="ECO:0007669"/>
    <property type="project" value="UniProtKB-ARBA"/>
</dbReference>
<dbReference type="GO" id="GO:0043041">
    <property type="term" value="P:amino acid activation for nonribosomal peptide biosynthetic process"/>
    <property type="evidence" value="ECO:0007669"/>
    <property type="project" value="TreeGrafter"/>
</dbReference>
<evidence type="ECO:0000256" key="3">
    <source>
        <dbReference type="ARBA" id="ARBA00022553"/>
    </source>
</evidence>
<comment type="caution">
    <text evidence="5">The sequence shown here is derived from an EMBL/GenBank/DDBJ whole genome shotgun (WGS) entry which is preliminary data.</text>
</comment>
<feature type="domain" description="Carrier" evidence="4">
    <location>
        <begin position="668"/>
        <end position="744"/>
    </location>
</feature>
<dbReference type="Gene3D" id="1.10.1200.10">
    <property type="entry name" value="ACP-like"/>
    <property type="match status" value="1"/>
</dbReference>
<sequence length="747" mass="79363">MQSAEKAKPADGAAAALLATLTHKRRLDAATPKESALWLLDRLLPEAGVNNVPLAVRVDGRLDVAALQAAVDGLVRRHEVLRTVYLDRQAGLVREVLGEDTPGPRVEVHDTVAGVPEKALREFAATPIRCDGRLMLRAAVFRGPDADTLAVVVHHLVFDAASVPVLIAELAAAYDARATGRDLPDELRTPVAALRDPAPREESLAYWRTALDGFDPAGLDLDCARPAPARATLVGDTVLHVLDDETRDLVRGLQRTQRAPEAVILFTAFCLLLAAHGAGPDLVVGSPVNIRPPEAPSAIGYHVNTLPLRLTVDPGRGFRDLVKEARTAFFGALAHSDTPVDAIAHETAREPVSWRDTLFQHMFNYVPVESAGALTLGGAPARALHVETGFSKFDLELFVQSGADHIGLRILYCSEVLDRADAQALAHRYAALLHTVAADPDRPVGELDVWSAEDRALPGPGTARSVPDTEVEADGDLDAFRTSPDGSVLGLADAAAHCAAAGGYPYVVHPLDARHIAVVGRAGNRLPAGVRGEVCLVRPDRATHVATGWTGSLGRDGALELYGRAERVALLHGRAVHPERVEAALLAHPEVTRAALVVTDGTALAFVTADERPGLADDVAGHAARLLPRAAQPARVIRTDTLPLRPDHGWDTAALLALAAAEPESGQDDADGLVAELRGLWRDLLGLAEPVGADADFFSLGGHSLLGAQLVQRVDDVTGRRIKLADLFDNPTPRSLARHLRAPRAGS</sequence>
<dbReference type="SUPFAM" id="SSF47336">
    <property type="entry name" value="ACP-like"/>
    <property type="match status" value="1"/>
</dbReference>
<dbReference type="PANTHER" id="PTHR45527:SF1">
    <property type="entry name" value="FATTY ACID SYNTHASE"/>
    <property type="match status" value="1"/>
</dbReference>
<dbReference type="GO" id="GO:0044550">
    <property type="term" value="P:secondary metabolite biosynthetic process"/>
    <property type="evidence" value="ECO:0007669"/>
    <property type="project" value="TreeGrafter"/>
</dbReference>